<evidence type="ECO:0000256" key="1">
    <source>
        <dbReference type="SAM" id="Phobius"/>
    </source>
</evidence>
<dbReference type="Proteomes" id="UP000239899">
    <property type="component" value="Unassembled WGS sequence"/>
</dbReference>
<evidence type="ECO:0000313" key="3">
    <source>
        <dbReference type="Proteomes" id="UP000239899"/>
    </source>
</evidence>
<evidence type="ECO:0000313" key="2">
    <source>
        <dbReference type="EMBL" id="PRW59655.1"/>
    </source>
</evidence>
<feature type="transmembrane region" description="Helical" evidence="1">
    <location>
        <begin position="12"/>
        <end position="32"/>
    </location>
</feature>
<dbReference type="EMBL" id="LHPG02000003">
    <property type="protein sequence ID" value="PRW59655.1"/>
    <property type="molecule type" value="Genomic_DNA"/>
</dbReference>
<keyword evidence="1" id="KW-1133">Transmembrane helix</keyword>
<accession>A0A2P6U010</accession>
<organism evidence="2 3">
    <name type="scientific">Chlorella sorokiniana</name>
    <name type="common">Freshwater green alga</name>
    <dbReference type="NCBI Taxonomy" id="3076"/>
    <lineage>
        <taxon>Eukaryota</taxon>
        <taxon>Viridiplantae</taxon>
        <taxon>Chlorophyta</taxon>
        <taxon>core chlorophytes</taxon>
        <taxon>Trebouxiophyceae</taxon>
        <taxon>Chlorellales</taxon>
        <taxon>Chlorellaceae</taxon>
        <taxon>Chlorella clade</taxon>
        <taxon>Chlorella</taxon>
    </lineage>
</organism>
<name>A0A2P6U010_CHLSO</name>
<comment type="caution">
    <text evidence="2">The sequence shown here is derived from an EMBL/GenBank/DDBJ whole genome shotgun (WGS) entry which is preliminary data.</text>
</comment>
<dbReference type="OrthoDB" id="513929at2759"/>
<dbReference type="AlphaFoldDB" id="A0A2P6U010"/>
<reference evidence="2 3" key="1">
    <citation type="journal article" date="2018" name="Plant J.">
        <title>Genome sequences of Chlorella sorokiniana UTEX 1602 and Micractinium conductrix SAG 241.80: implications to maltose excretion by a green alga.</title>
        <authorList>
            <person name="Arriola M.B."/>
            <person name="Velmurugan N."/>
            <person name="Zhang Y."/>
            <person name="Plunkett M.H."/>
            <person name="Hondzo H."/>
            <person name="Barney B.M."/>
        </authorList>
    </citation>
    <scope>NUCLEOTIDE SEQUENCE [LARGE SCALE GENOMIC DNA]</scope>
    <source>
        <strain evidence="3">UTEX 1602</strain>
    </source>
</reference>
<protein>
    <submittedName>
        <fullName evidence="2">Nuclear pore complex component (Sc Seh1) (ISS)</fullName>
    </submittedName>
</protein>
<sequence length="60" mass="6259">MADSDVLFLGKLLLVAFVGGAIVKWGSLLIDLPFQPNAAAASTIVLLPPAVWAAQALARR</sequence>
<feature type="transmembrane region" description="Helical" evidence="1">
    <location>
        <begin position="38"/>
        <end position="58"/>
    </location>
</feature>
<keyword evidence="1" id="KW-0472">Membrane</keyword>
<gene>
    <name evidence="2" type="ORF">C2E21_1375</name>
</gene>
<proteinExistence type="predicted"/>
<keyword evidence="3" id="KW-1185">Reference proteome</keyword>
<keyword evidence="1" id="KW-0812">Transmembrane</keyword>